<sequence length="190" mass="21092">MDTDLTKIKTARHGRSTCPLWTRLVIRTLSVLLLLASLTLFICATRKGVNGSTPAHVICPVMIIIDIWCVLWDRKILKGWKTSGRRNSCISAAIDFFQCALAVAAGLVTLTLGGVEYESYYDEVLCDKDPRSVECQSAIKHQYRRGNEGMWLTELGVILLYIVAGLHFLSLIVTFTECGSLPRRGDKDAA</sequence>
<keyword evidence="1" id="KW-0472">Membrane</keyword>
<gene>
    <name evidence="2" type="ORF">B0T16DRAFT_461861</name>
</gene>
<organism evidence="2 3">
    <name type="scientific">Cercophora newfieldiana</name>
    <dbReference type="NCBI Taxonomy" id="92897"/>
    <lineage>
        <taxon>Eukaryota</taxon>
        <taxon>Fungi</taxon>
        <taxon>Dikarya</taxon>
        <taxon>Ascomycota</taxon>
        <taxon>Pezizomycotina</taxon>
        <taxon>Sordariomycetes</taxon>
        <taxon>Sordariomycetidae</taxon>
        <taxon>Sordariales</taxon>
        <taxon>Lasiosphaeriaceae</taxon>
        <taxon>Cercophora</taxon>
    </lineage>
</organism>
<keyword evidence="1" id="KW-1133">Transmembrane helix</keyword>
<dbReference type="AlphaFoldDB" id="A0AA39XYU8"/>
<reference evidence="2" key="1">
    <citation type="submission" date="2023-06" db="EMBL/GenBank/DDBJ databases">
        <title>Genome-scale phylogeny and comparative genomics of the fungal order Sordariales.</title>
        <authorList>
            <consortium name="Lawrence Berkeley National Laboratory"/>
            <person name="Hensen N."/>
            <person name="Bonometti L."/>
            <person name="Westerberg I."/>
            <person name="Brannstrom I.O."/>
            <person name="Guillou S."/>
            <person name="Cros-Aarteil S."/>
            <person name="Calhoun S."/>
            <person name="Haridas S."/>
            <person name="Kuo A."/>
            <person name="Mondo S."/>
            <person name="Pangilinan J."/>
            <person name="Riley R."/>
            <person name="Labutti K."/>
            <person name="Andreopoulos B."/>
            <person name="Lipzen A."/>
            <person name="Chen C."/>
            <person name="Yanf M."/>
            <person name="Daum C."/>
            <person name="Ng V."/>
            <person name="Clum A."/>
            <person name="Steindorff A."/>
            <person name="Ohm R."/>
            <person name="Martin F."/>
            <person name="Silar P."/>
            <person name="Natvig D."/>
            <person name="Lalanne C."/>
            <person name="Gautier V."/>
            <person name="Ament-Velasquez S.L."/>
            <person name="Kruys A."/>
            <person name="Hutchinson M.I."/>
            <person name="Powell A.J."/>
            <person name="Barry K."/>
            <person name="Miller A.N."/>
            <person name="Grigoriev I.V."/>
            <person name="Debuchy R."/>
            <person name="Gladieux P."/>
            <person name="Thoren M.H."/>
            <person name="Johannesson H."/>
        </authorList>
    </citation>
    <scope>NUCLEOTIDE SEQUENCE</scope>
    <source>
        <strain evidence="2">SMH2532-1</strain>
    </source>
</reference>
<keyword evidence="3" id="KW-1185">Reference proteome</keyword>
<evidence type="ECO:0000313" key="3">
    <source>
        <dbReference type="Proteomes" id="UP001174936"/>
    </source>
</evidence>
<evidence type="ECO:0000256" key="1">
    <source>
        <dbReference type="SAM" id="Phobius"/>
    </source>
</evidence>
<protein>
    <submittedName>
        <fullName evidence="2">Uncharacterized protein</fullName>
    </submittedName>
</protein>
<dbReference type="EMBL" id="JAULSV010000006">
    <property type="protein sequence ID" value="KAK0641832.1"/>
    <property type="molecule type" value="Genomic_DNA"/>
</dbReference>
<feature type="transmembrane region" description="Helical" evidence="1">
    <location>
        <begin position="155"/>
        <end position="175"/>
    </location>
</feature>
<accession>A0AA39XYU8</accession>
<feature type="transmembrane region" description="Helical" evidence="1">
    <location>
        <begin position="93"/>
        <end position="115"/>
    </location>
</feature>
<evidence type="ECO:0000313" key="2">
    <source>
        <dbReference type="EMBL" id="KAK0641832.1"/>
    </source>
</evidence>
<feature type="transmembrane region" description="Helical" evidence="1">
    <location>
        <begin position="20"/>
        <end position="42"/>
    </location>
</feature>
<proteinExistence type="predicted"/>
<feature type="transmembrane region" description="Helical" evidence="1">
    <location>
        <begin position="54"/>
        <end position="72"/>
    </location>
</feature>
<dbReference type="Proteomes" id="UP001174936">
    <property type="component" value="Unassembled WGS sequence"/>
</dbReference>
<keyword evidence="1" id="KW-0812">Transmembrane</keyword>
<name>A0AA39XYU8_9PEZI</name>
<comment type="caution">
    <text evidence="2">The sequence shown here is derived from an EMBL/GenBank/DDBJ whole genome shotgun (WGS) entry which is preliminary data.</text>
</comment>